<dbReference type="EMBL" id="CP047895">
    <property type="protein sequence ID" value="QHL90950.1"/>
    <property type="molecule type" value="Genomic_DNA"/>
</dbReference>
<dbReference type="PROSITE" id="PS50113">
    <property type="entry name" value="PAC"/>
    <property type="match status" value="1"/>
</dbReference>
<dbReference type="InterPro" id="IPR052155">
    <property type="entry name" value="Biofilm_reg_signaling"/>
</dbReference>
<feature type="transmembrane region" description="Helical" evidence="6">
    <location>
        <begin position="12"/>
        <end position="38"/>
    </location>
</feature>
<dbReference type="InterPro" id="IPR013767">
    <property type="entry name" value="PAS_fold"/>
</dbReference>
<dbReference type="Proteomes" id="UP000464468">
    <property type="component" value="Chromosome"/>
</dbReference>
<keyword evidence="2" id="KW-1003">Cell membrane</keyword>
<dbReference type="GO" id="GO:0006355">
    <property type="term" value="P:regulation of DNA-templated transcription"/>
    <property type="evidence" value="ECO:0007669"/>
    <property type="project" value="InterPro"/>
</dbReference>
<dbReference type="SMART" id="SM00091">
    <property type="entry name" value="PAS"/>
    <property type="match status" value="1"/>
</dbReference>
<feature type="domain" description="PAC" evidence="8">
    <location>
        <begin position="379"/>
        <end position="431"/>
    </location>
</feature>
<keyword evidence="5 6" id="KW-0472">Membrane</keyword>
<evidence type="ECO:0000256" key="3">
    <source>
        <dbReference type="ARBA" id="ARBA00022692"/>
    </source>
</evidence>
<dbReference type="InterPro" id="IPR001610">
    <property type="entry name" value="PAC"/>
</dbReference>
<dbReference type="AlphaFoldDB" id="A0A7Z2NW90"/>
<gene>
    <name evidence="10" type="ORF">GVO57_09115</name>
</gene>
<keyword evidence="4 6" id="KW-1133">Transmembrane helix</keyword>
<feature type="transmembrane region" description="Helical" evidence="6">
    <location>
        <begin position="272"/>
        <end position="293"/>
    </location>
</feature>
<proteinExistence type="predicted"/>
<dbReference type="GO" id="GO:0003824">
    <property type="term" value="F:catalytic activity"/>
    <property type="evidence" value="ECO:0007669"/>
    <property type="project" value="UniProtKB-ARBA"/>
</dbReference>
<feature type="transmembrane region" description="Helical" evidence="6">
    <location>
        <begin position="193"/>
        <end position="211"/>
    </location>
</feature>
<protein>
    <submittedName>
        <fullName evidence="10">Diguanylate cyclase</fullName>
    </submittedName>
</protein>
<dbReference type="SUPFAM" id="SSF55785">
    <property type="entry name" value="PYP-like sensor domain (PAS domain)"/>
    <property type="match status" value="1"/>
</dbReference>
<dbReference type="CDD" id="cd00130">
    <property type="entry name" value="PAS"/>
    <property type="match status" value="1"/>
</dbReference>
<evidence type="ECO:0000256" key="2">
    <source>
        <dbReference type="ARBA" id="ARBA00022475"/>
    </source>
</evidence>
<dbReference type="FunFam" id="3.30.70.270:FF:000001">
    <property type="entry name" value="Diguanylate cyclase domain protein"/>
    <property type="match status" value="1"/>
</dbReference>
<keyword evidence="11" id="KW-1185">Reference proteome</keyword>
<dbReference type="Gene3D" id="3.30.450.20">
    <property type="entry name" value="PAS domain"/>
    <property type="match status" value="1"/>
</dbReference>
<evidence type="ECO:0000313" key="10">
    <source>
        <dbReference type="EMBL" id="QHL90950.1"/>
    </source>
</evidence>
<evidence type="ECO:0000256" key="4">
    <source>
        <dbReference type="ARBA" id="ARBA00022989"/>
    </source>
</evidence>
<dbReference type="PANTHER" id="PTHR44757:SF2">
    <property type="entry name" value="BIOFILM ARCHITECTURE MAINTENANCE PROTEIN MBAA"/>
    <property type="match status" value="1"/>
</dbReference>
<dbReference type="PROSITE" id="PS50112">
    <property type="entry name" value="PAS"/>
    <property type="match status" value="1"/>
</dbReference>
<dbReference type="InterPro" id="IPR035965">
    <property type="entry name" value="PAS-like_dom_sf"/>
</dbReference>
<dbReference type="PANTHER" id="PTHR44757">
    <property type="entry name" value="DIGUANYLATE CYCLASE DGCP"/>
    <property type="match status" value="1"/>
</dbReference>
<dbReference type="SMART" id="SM00267">
    <property type="entry name" value="GGDEF"/>
    <property type="match status" value="1"/>
</dbReference>
<feature type="transmembrane region" description="Helical" evidence="6">
    <location>
        <begin position="231"/>
        <end position="252"/>
    </location>
</feature>
<dbReference type="InterPro" id="IPR007895">
    <property type="entry name" value="MASE1"/>
</dbReference>
<dbReference type="InterPro" id="IPR000160">
    <property type="entry name" value="GGDEF_dom"/>
</dbReference>
<evidence type="ECO:0000256" key="5">
    <source>
        <dbReference type="ARBA" id="ARBA00023136"/>
    </source>
</evidence>
<evidence type="ECO:0000259" key="8">
    <source>
        <dbReference type="PROSITE" id="PS50113"/>
    </source>
</evidence>
<evidence type="ECO:0000313" key="11">
    <source>
        <dbReference type="Proteomes" id="UP000464468"/>
    </source>
</evidence>
<dbReference type="Pfam" id="PF05231">
    <property type="entry name" value="MASE1"/>
    <property type="match status" value="1"/>
</dbReference>
<dbReference type="InterPro" id="IPR000014">
    <property type="entry name" value="PAS"/>
</dbReference>
<dbReference type="GO" id="GO:0005886">
    <property type="term" value="C:plasma membrane"/>
    <property type="evidence" value="ECO:0007669"/>
    <property type="project" value="UniProtKB-SubCell"/>
</dbReference>
<keyword evidence="3 6" id="KW-0812">Transmembrane</keyword>
<dbReference type="InterPro" id="IPR000700">
    <property type="entry name" value="PAS-assoc_C"/>
</dbReference>
<dbReference type="Pfam" id="PF00990">
    <property type="entry name" value="GGDEF"/>
    <property type="match status" value="1"/>
</dbReference>
<evidence type="ECO:0000256" key="6">
    <source>
        <dbReference type="SAM" id="Phobius"/>
    </source>
</evidence>
<dbReference type="RefSeq" id="WP_160592880.1">
    <property type="nucleotide sequence ID" value="NZ_CP047895.1"/>
</dbReference>
<dbReference type="InterPro" id="IPR043128">
    <property type="entry name" value="Rev_trsase/Diguanyl_cyclase"/>
</dbReference>
<feature type="domain" description="GGDEF" evidence="9">
    <location>
        <begin position="493"/>
        <end position="623"/>
    </location>
</feature>
<dbReference type="PROSITE" id="PS50887">
    <property type="entry name" value="GGDEF"/>
    <property type="match status" value="1"/>
</dbReference>
<dbReference type="NCBIfam" id="TIGR00229">
    <property type="entry name" value="sensory_box"/>
    <property type="match status" value="1"/>
</dbReference>
<evidence type="ECO:0000256" key="1">
    <source>
        <dbReference type="ARBA" id="ARBA00004651"/>
    </source>
</evidence>
<feature type="domain" description="PAS" evidence="7">
    <location>
        <begin position="305"/>
        <end position="364"/>
    </location>
</feature>
<evidence type="ECO:0000259" key="9">
    <source>
        <dbReference type="PROSITE" id="PS50887"/>
    </source>
</evidence>
<dbReference type="InterPro" id="IPR029787">
    <property type="entry name" value="Nucleotide_cyclase"/>
</dbReference>
<dbReference type="SMART" id="SM00086">
    <property type="entry name" value="PAC"/>
    <property type="match status" value="1"/>
</dbReference>
<reference evidence="10 11" key="1">
    <citation type="submission" date="2020-01" db="EMBL/GenBank/DDBJ databases">
        <title>Sphingomonas sp. C33 whole genome sequece.</title>
        <authorList>
            <person name="Park C."/>
        </authorList>
    </citation>
    <scope>NUCLEOTIDE SEQUENCE [LARGE SCALE GENOMIC DNA]</scope>
    <source>
        <strain evidence="10 11">C33</strain>
    </source>
</reference>
<sequence>MTPARSRLRHWALMAGITLALAPLLSATILGSLALGGWTDGPAVFWPPNAIALCVLMLSPRTRWPAVIAAVFLSSSGTDLALDGRIWALSLGYGLINASQVYIVGRLLSVRRQSLDLESLAGLGRFVIAALAGSLWGAIWASLAAAFWLGDPIITTAHDWFLSDLLGLLIVTPTLLIGWTAWRRSLSLPPRDLKNGMLALVALVPVAAFVFAQARWPLSFMLVPLVMHVTYWLRGFGAAAAACILAIIGTVALGMDTGPFVLVRGSDQERVLVFQLFLALTILSELALAAVLGERDRFSARLRRSEREFRTVVDAVSDVIYRTDGRGRWTFLNPAWETMTGFSTAESLGQSYLSQVVPEDRDTVLARARGMDTGLFDSLRMQLRFRRRDGGQRWVEVNAHALRDAAGVVTGTAGTIVDISDRVALAAHADEARRRAEREAEAARLLAATDELTGLASRRAFLDLLGRALADRAGKAGEEGVVRADAMRGRDQPGLAIALFDLDYFKQVNDRFGHLAGDDVLRAIARVARRSVRDNDVVGRLGGEEFAVLMPGATLAQAVAVGERLRAACAAEVHPSCPGLTVTVSLGVAVAQPGIDTTGLLREADAALYAAKNAGRNCLRSAA</sequence>
<accession>A0A7Z2NW90</accession>
<comment type="subcellular location">
    <subcellularLocation>
        <location evidence="1">Cell membrane</location>
        <topology evidence="1">Multi-pass membrane protein</topology>
    </subcellularLocation>
</comment>
<feature type="transmembrane region" description="Helical" evidence="6">
    <location>
        <begin position="86"/>
        <end position="105"/>
    </location>
</feature>
<dbReference type="Pfam" id="PF00989">
    <property type="entry name" value="PAS"/>
    <property type="match status" value="1"/>
</dbReference>
<organism evidence="10 11">
    <name type="scientific">Sphingomonas changnyeongensis</name>
    <dbReference type="NCBI Taxonomy" id="2698679"/>
    <lineage>
        <taxon>Bacteria</taxon>
        <taxon>Pseudomonadati</taxon>
        <taxon>Pseudomonadota</taxon>
        <taxon>Alphaproteobacteria</taxon>
        <taxon>Sphingomonadales</taxon>
        <taxon>Sphingomonadaceae</taxon>
        <taxon>Sphingomonas</taxon>
    </lineage>
</organism>
<dbReference type="SUPFAM" id="SSF55073">
    <property type="entry name" value="Nucleotide cyclase"/>
    <property type="match status" value="1"/>
</dbReference>
<feature type="transmembrane region" description="Helical" evidence="6">
    <location>
        <begin position="161"/>
        <end position="181"/>
    </location>
</feature>
<dbReference type="Gene3D" id="3.30.70.270">
    <property type="match status" value="1"/>
</dbReference>
<name>A0A7Z2NW90_9SPHN</name>
<feature type="transmembrane region" description="Helical" evidence="6">
    <location>
        <begin position="125"/>
        <end position="149"/>
    </location>
</feature>
<dbReference type="KEGG" id="schy:GVO57_09115"/>
<dbReference type="CDD" id="cd01949">
    <property type="entry name" value="GGDEF"/>
    <property type="match status" value="1"/>
</dbReference>
<evidence type="ECO:0000259" key="7">
    <source>
        <dbReference type="PROSITE" id="PS50112"/>
    </source>
</evidence>
<dbReference type="NCBIfam" id="TIGR00254">
    <property type="entry name" value="GGDEF"/>
    <property type="match status" value="1"/>
</dbReference>